<dbReference type="SUPFAM" id="SSF75169">
    <property type="entry name" value="DsrEFH-like"/>
    <property type="match status" value="1"/>
</dbReference>
<dbReference type="Proteomes" id="UP001604002">
    <property type="component" value="Unassembled WGS sequence"/>
</dbReference>
<dbReference type="Gene3D" id="3.40.1260.10">
    <property type="entry name" value="DsrEFH-like"/>
    <property type="match status" value="1"/>
</dbReference>
<dbReference type="PANTHER" id="PTHR37691">
    <property type="entry name" value="BLR3518 PROTEIN"/>
    <property type="match status" value="1"/>
</dbReference>
<sequence length="168" mass="18215">MPQFDRRAFLGTLALAGAVPVAAHAAQSVELKDIAKEADTACLYHCDYGDHERFAQTLNNISNHYAAYGADPFAIQLALVAHAGGVKFFLDSLAGTMWEKETLDPSFPEKIDALAKNGLKIYLCSFTFARNKIDKERARKAPYVAFVPSGVATVGALQNKGFAYLKVG</sequence>
<protein>
    <submittedName>
        <fullName evidence="2">DsrE family protein</fullName>
    </submittedName>
</protein>
<dbReference type="EMBL" id="JBAFVH010000005">
    <property type="protein sequence ID" value="MFG1372672.1"/>
    <property type="molecule type" value="Genomic_DNA"/>
</dbReference>
<dbReference type="PANTHER" id="PTHR37691:SF1">
    <property type="entry name" value="BLR3518 PROTEIN"/>
    <property type="match status" value="1"/>
</dbReference>
<feature type="signal peptide" evidence="1">
    <location>
        <begin position="1"/>
        <end position="25"/>
    </location>
</feature>
<gene>
    <name evidence="2" type="ORF">V5F32_10895</name>
</gene>
<comment type="caution">
    <text evidence="2">The sequence shown here is derived from an EMBL/GenBank/DDBJ whole genome shotgun (WGS) entry which is preliminary data.</text>
</comment>
<evidence type="ECO:0000313" key="3">
    <source>
        <dbReference type="Proteomes" id="UP001604002"/>
    </source>
</evidence>
<dbReference type="InterPro" id="IPR027396">
    <property type="entry name" value="DsrEFH-like"/>
</dbReference>
<reference evidence="2 3" key="1">
    <citation type="submission" date="2024-02" db="EMBL/GenBank/DDBJ databases">
        <title>Expansion and revision of Xanthobacter and proposal of Roseixanthobacter gen. nov.</title>
        <authorList>
            <person name="Soltysiak M.P.M."/>
            <person name="Jalihal A."/>
            <person name="Ory A."/>
            <person name="Chrisophersen C."/>
            <person name="Lee A.D."/>
            <person name="Boulton J."/>
            <person name="Springer M."/>
        </authorList>
    </citation>
    <scope>NUCLEOTIDE SEQUENCE [LARGE SCALE GENOMIC DNA]</scope>
    <source>
        <strain evidence="2 3">23A</strain>
    </source>
</reference>
<keyword evidence="3" id="KW-1185">Reference proteome</keyword>
<keyword evidence="1" id="KW-0732">Signal</keyword>
<dbReference type="Pfam" id="PF02635">
    <property type="entry name" value="DsrE"/>
    <property type="match status" value="1"/>
</dbReference>
<dbReference type="PROSITE" id="PS51318">
    <property type="entry name" value="TAT"/>
    <property type="match status" value="1"/>
</dbReference>
<evidence type="ECO:0000256" key="1">
    <source>
        <dbReference type="SAM" id="SignalP"/>
    </source>
</evidence>
<evidence type="ECO:0000313" key="2">
    <source>
        <dbReference type="EMBL" id="MFG1372672.1"/>
    </source>
</evidence>
<dbReference type="RefSeq" id="WP_393992531.1">
    <property type="nucleotide sequence ID" value="NZ_JBAFVH010000005.1"/>
</dbReference>
<feature type="chain" id="PRO_5046716398" evidence="1">
    <location>
        <begin position="26"/>
        <end position="168"/>
    </location>
</feature>
<name>A0ABW6ZVA4_9HYPH</name>
<dbReference type="InterPro" id="IPR003787">
    <property type="entry name" value="Sulphur_relay_DsrE/F-like"/>
</dbReference>
<accession>A0ABW6ZVA4</accession>
<dbReference type="InterPro" id="IPR006311">
    <property type="entry name" value="TAT_signal"/>
</dbReference>
<organism evidence="2 3">
    <name type="scientific">Xanthobacter oligotrophicus</name>
    <dbReference type="NCBI Taxonomy" id="2607286"/>
    <lineage>
        <taxon>Bacteria</taxon>
        <taxon>Pseudomonadati</taxon>
        <taxon>Pseudomonadota</taxon>
        <taxon>Alphaproteobacteria</taxon>
        <taxon>Hyphomicrobiales</taxon>
        <taxon>Xanthobacteraceae</taxon>
        <taxon>Xanthobacter</taxon>
    </lineage>
</organism>
<proteinExistence type="predicted"/>